<dbReference type="Gene3D" id="3.90.580.10">
    <property type="entry name" value="Zinc finger, CHC2-type domain"/>
    <property type="match status" value="1"/>
</dbReference>
<keyword evidence="11 12" id="KW-0804">Transcription</keyword>
<dbReference type="Proteomes" id="UP001595796">
    <property type="component" value="Unassembled WGS sequence"/>
</dbReference>
<dbReference type="Pfam" id="PF01807">
    <property type="entry name" value="Zn_ribbon_DnaG"/>
    <property type="match status" value="1"/>
</dbReference>
<keyword evidence="6 13" id="KW-0479">Metal-binding</keyword>
<comment type="caution">
    <text evidence="16">The sequence shown here is derived from an EMBL/GenBank/DDBJ whole genome shotgun (WGS) entry which is preliminary data.</text>
</comment>
<dbReference type="InterPro" id="IPR036977">
    <property type="entry name" value="DNA_primase_Znf_CHC2"/>
</dbReference>
<dbReference type="InterPro" id="IPR034151">
    <property type="entry name" value="TOPRIM_DnaG_bac"/>
</dbReference>
<protein>
    <recommendedName>
        <fullName evidence="12 13">DNA primase</fullName>
        <ecNumber evidence="12">2.7.7.101</ecNumber>
    </recommendedName>
</protein>
<dbReference type="SMART" id="SM00493">
    <property type="entry name" value="TOPRIM"/>
    <property type="match status" value="1"/>
</dbReference>
<evidence type="ECO:0000256" key="1">
    <source>
        <dbReference type="ARBA" id="ARBA00022478"/>
    </source>
</evidence>
<proteinExistence type="inferred from homology"/>
<dbReference type="SUPFAM" id="SSF57783">
    <property type="entry name" value="Zinc beta-ribbon"/>
    <property type="match status" value="1"/>
</dbReference>
<keyword evidence="3 12" id="KW-0808">Transferase</keyword>
<feature type="domain" description="Toprim" evidence="15">
    <location>
        <begin position="257"/>
        <end position="339"/>
    </location>
</feature>
<dbReference type="NCBIfam" id="TIGR01391">
    <property type="entry name" value="dnaG"/>
    <property type="match status" value="1"/>
</dbReference>
<keyword evidence="7" id="KW-0863">Zinc-finger</keyword>
<dbReference type="RefSeq" id="WP_114958048.1">
    <property type="nucleotide sequence ID" value="NZ_JBHSJF010000006.1"/>
</dbReference>
<dbReference type="SMART" id="SM00400">
    <property type="entry name" value="ZnF_CHCC"/>
    <property type="match status" value="1"/>
</dbReference>
<dbReference type="SUPFAM" id="SSF56731">
    <property type="entry name" value="DNA primase core"/>
    <property type="match status" value="1"/>
</dbReference>
<dbReference type="InterPro" id="IPR019475">
    <property type="entry name" value="DNA_primase_DnaB-bd"/>
</dbReference>
<evidence type="ECO:0000313" key="17">
    <source>
        <dbReference type="Proteomes" id="UP001595796"/>
    </source>
</evidence>
<evidence type="ECO:0000313" key="16">
    <source>
        <dbReference type="EMBL" id="MFC5069358.1"/>
    </source>
</evidence>
<keyword evidence="2 12" id="KW-0639">Primosome</keyword>
<keyword evidence="17" id="KW-1185">Reference proteome</keyword>
<dbReference type="CDD" id="cd03364">
    <property type="entry name" value="TOPRIM_DnaG_primases"/>
    <property type="match status" value="1"/>
</dbReference>
<dbReference type="InterPro" id="IPR002694">
    <property type="entry name" value="Znf_CHC2"/>
</dbReference>
<evidence type="ECO:0000256" key="8">
    <source>
        <dbReference type="ARBA" id="ARBA00022833"/>
    </source>
</evidence>
<name>A0ABV9Z685_9HYPH</name>
<evidence type="ECO:0000256" key="13">
    <source>
        <dbReference type="PIRNR" id="PIRNR002811"/>
    </source>
</evidence>
<gene>
    <name evidence="12 16" type="primary">dnaG</name>
    <name evidence="16" type="ORF">ACFPFW_15180</name>
</gene>
<evidence type="ECO:0000256" key="12">
    <source>
        <dbReference type="HAMAP-Rule" id="MF_00974"/>
    </source>
</evidence>
<dbReference type="PIRSF" id="PIRSF002811">
    <property type="entry name" value="DnaG"/>
    <property type="match status" value="1"/>
</dbReference>
<accession>A0ABV9Z685</accession>
<evidence type="ECO:0000259" key="15">
    <source>
        <dbReference type="PROSITE" id="PS50880"/>
    </source>
</evidence>
<keyword evidence="4 12" id="KW-0548">Nucleotidyltransferase</keyword>
<keyword evidence="5 12" id="KW-0235">DNA replication</keyword>
<dbReference type="Pfam" id="PF13662">
    <property type="entry name" value="Toprim_4"/>
    <property type="match status" value="1"/>
</dbReference>
<keyword evidence="9" id="KW-0460">Magnesium</keyword>
<dbReference type="Pfam" id="PF10410">
    <property type="entry name" value="DnaB_bind"/>
    <property type="match status" value="1"/>
</dbReference>
<evidence type="ECO:0000256" key="10">
    <source>
        <dbReference type="ARBA" id="ARBA00023125"/>
    </source>
</evidence>
<organism evidence="16 17">
    <name type="scientific">Flaviflagellibacter deserti</name>
    <dbReference type="NCBI Taxonomy" id="2267266"/>
    <lineage>
        <taxon>Bacteria</taxon>
        <taxon>Pseudomonadati</taxon>
        <taxon>Pseudomonadota</taxon>
        <taxon>Alphaproteobacteria</taxon>
        <taxon>Hyphomicrobiales</taxon>
        <taxon>Flaviflagellibacter</taxon>
    </lineage>
</organism>
<dbReference type="InterPro" id="IPR030846">
    <property type="entry name" value="DnaG_bac"/>
</dbReference>
<dbReference type="HAMAP" id="MF_00974">
    <property type="entry name" value="DNA_primase_DnaG"/>
    <property type="match status" value="1"/>
</dbReference>
<comment type="cofactor">
    <cofactor evidence="13">
        <name>Zn(2+)</name>
        <dbReference type="ChEBI" id="CHEBI:29105"/>
    </cofactor>
    <text evidence="13">Binds 1 zinc ion per monomer.</text>
</comment>
<dbReference type="EMBL" id="JBHSJF010000006">
    <property type="protein sequence ID" value="MFC5069358.1"/>
    <property type="molecule type" value="Genomic_DNA"/>
</dbReference>
<keyword evidence="10 12" id="KW-0238">DNA-binding</keyword>
<keyword evidence="8 13" id="KW-0862">Zinc</keyword>
<feature type="compositionally biased region" description="Basic and acidic residues" evidence="14">
    <location>
        <begin position="441"/>
        <end position="454"/>
    </location>
</feature>
<dbReference type="EC" id="2.7.7.101" evidence="12"/>
<evidence type="ECO:0000256" key="4">
    <source>
        <dbReference type="ARBA" id="ARBA00022695"/>
    </source>
</evidence>
<comment type="function">
    <text evidence="12 13">RNA polymerase that catalyzes the synthesis of short RNA molecules used as primers for DNA polymerase during DNA replication.</text>
</comment>
<feature type="region of interest" description="Disordered" evidence="14">
    <location>
        <begin position="431"/>
        <end position="459"/>
    </location>
</feature>
<comment type="similarity">
    <text evidence="12 13">Belongs to the DnaG primase family.</text>
</comment>
<sequence>MAFTPDFLDEIRARLPVSDVVGRRVKLKKQGREWAGLSPFNKEKTPSFFVNDQKGFYHCFSSGKHGDIFRFLMETEGVTFPEAVERLAGMAGLEVPKSAPQEIERAQRRASLNDVMDMAAAFFQASLAGRAGTNARAYLDKRGLSQETRTNFRLGYAPSDRTALKSHLAAQNVSVGDMIEAGLLVHGDDVAEPFDRFRDRIMFPIHDVRGRIIAFGGRAMQADAPAKYLNSPETSLFHKGAVLFNHHRARAAVHQTDTVIAVEGYMDVIALAQAGIANVVASLGTALTESQFDILWKMAPEPILCLDGDKAGQRAAHRAIDVALPHLKPGRSLRFAFLPDGQDPDDLVRSSGREAVDMVLSRARPLVEVLWEREIDAQPVDTPERRAALESRLRELVRAISDESVRRHYGNAIAEKLQIFAPPVPVAYQRRGGPRGQGGFSDRRPSRVGHRVEPLRASSSLRQSPQFSGAITKVREAALLIALIRHPRLLDRHAETLSELELTSPELDRLRRVAIDAAAHDEAQSSEMMEGAVARAGLSASLARAEAALTPGLWWAAATADDLDAETGFLHSLALHQKAHALHKELRAAEAALGQDTTEENFSHLVDIQNQLSKVEGTEAAIEGFGAASGRPARSL</sequence>
<evidence type="ECO:0000256" key="7">
    <source>
        <dbReference type="ARBA" id="ARBA00022771"/>
    </source>
</evidence>
<dbReference type="Pfam" id="PF08275">
    <property type="entry name" value="DNAG_N"/>
    <property type="match status" value="1"/>
</dbReference>
<evidence type="ECO:0000256" key="9">
    <source>
        <dbReference type="ARBA" id="ARBA00022842"/>
    </source>
</evidence>
<evidence type="ECO:0000256" key="3">
    <source>
        <dbReference type="ARBA" id="ARBA00022679"/>
    </source>
</evidence>
<keyword evidence="1 12" id="KW-0240">DNA-directed RNA polymerase</keyword>
<dbReference type="InterPro" id="IPR037068">
    <property type="entry name" value="DNA_primase_core_N_sf"/>
</dbReference>
<comment type="catalytic activity">
    <reaction evidence="12">
        <text>ssDNA + n NTP = ssDNA/pppN(pN)n-1 hybrid + (n-1) diphosphate.</text>
        <dbReference type="EC" id="2.7.7.101"/>
    </reaction>
</comment>
<dbReference type="Gene3D" id="3.40.1360.10">
    <property type="match status" value="1"/>
</dbReference>
<evidence type="ECO:0000256" key="5">
    <source>
        <dbReference type="ARBA" id="ARBA00022705"/>
    </source>
</evidence>
<dbReference type="PANTHER" id="PTHR30313">
    <property type="entry name" value="DNA PRIMASE"/>
    <property type="match status" value="1"/>
</dbReference>
<reference evidence="17" key="1">
    <citation type="journal article" date="2019" name="Int. J. Syst. Evol. Microbiol.">
        <title>The Global Catalogue of Microorganisms (GCM) 10K type strain sequencing project: providing services to taxonomists for standard genome sequencing and annotation.</title>
        <authorList>
            <consortium name="The Broad Institute Genomics Platform"/>
            <consortium name="The Broad Institute Genome Sequencing Center for Infectious Disease"/>
            <person name="Wu L."/>
            <person name="Ma J."/>
        </authorList>
    </citation>
    <scope>NUCLEOTIDE SEQUENCE [LARGE SCALE GENOMIC DNA]</scope>
    <source>
        <strain evidence="17">CGMCC 1.16444</strain>
    </source>
</reference>
<dbReference type="InterPro" id="IPR050219">
    <property type="entry name" value="DnaG_primase"/>
</dbReference>
<comment type="caution">
    <text evidence="12">Lacks conserved residue(s) required for the propagation of feature annotation.</text>
</comment>
<dbReference type="PROSITE" id="PS50880">
    <property type="entry name" value="TOPRIM"/>
    <property type="match status" value="1"/>
</dbReference>
<evidence type="ECO:0000256" key="6">
    <source>
        <dbReference type="ARBA" id="ARBA00022723"/>
    </source>
</evidence>
<dbReference type="InterPro" id="IPR013264">
    <property type="entry name" value="DNAG_N"/>
</dbReference>
<dbReference type="Gene3D" id="3.90.980.10">
    <property type="entry name" value="DNA primase, catalytic core, N-terminal domain"/>
    <property type="match status" value="1"/>
</dbReference>
<comment type="subunit">
    <text evidence="12">Monomer. Interacts with DnaB.</text>
</comment>
<dbReference type="InterPro" id="IPR006171">
    <property type="entry name" value="TOPRIM_dom"/>
</dbReference>
<evidence type="ECO:0000256" key="14">
    <source>
        <dbReference type="SAM" id="MobiDB-lite"/>
    </source>
</evidence>
<evidence type="ECO:0000256" key="11">
    <source>
        <dbReference type="ARBA" id="ARBA00023163"/>
    </source>
</evidence>
<dbReference type="PANTHER" id="PTHR30313:SF2">
    <property type="entry name" value="DNA PRIMASE"/>
    <property type="match status" value="1"/>
</dbReference>
<evidence type="ECO:0000256" key="2">
    <source>
        <dbReference type="ARBA" id="ARBA00022515"/>
    </source>
</evidence>
<dbReference type="InterPro" id="IPR006295">
    <property type="entry name" value="DNA_primase_DnaG"/>
</dbReference>